<keyword evidence="5 14" id="KW-0547">Nucleotide-binding</keyword>
<evidence type="ECO:0000256" key="7">
    <source>
        <dbReference type="ARBA" id="ARBA00022840"/>
    </source>
</evidence>
<evidence type="ECO:0000259" key="16">
    <source>
        <dbReference type="Pfam" id="PF00306"/>
    </source>
</evidence>
<comment type="subunit">
    <text evidence="13">F-type ATPases have 2 components, CF(1) - the catalytic core - and CF(0) - the membrane proton channel. CF(1) has five subunits: alpha(3), beta(3), gamma(1), delta(1), epsilon(1). CF(0) has four main subunits: a(1), b(1), b'(1) and c(9-12).</text>
</comment>
<feature type="site" description="Required for activity" evidence="14">
    <location>
        <position position="373"/>
    </location>
</feature>
<dbReference type="PANTHER" id="PTHR48082:SF2">
    <property type="entry name" value="ATP SYNTHASE SUBUNIT ALPHA, MITOCHONDRIAL"/>
    <property type="match status" value="1"/>
</dbReference>
<comment type="similarity">
    <text evidence="3 14">Belongs to the ATPase alpha/beta chains family.</text>
</comment>
<proteinExistence type="inferred from homology"/>
<name>A0A238ZDX0_9PROT</name>
<comment type="function">
    <text evidence="1 14">Produces ATP from ADP in the presence of a proton gradient across the membrane. The alpha chain is a regulatory subunit.</text>
</comment>
<dbReference type="GO" id="GO:0046933">
    <property type="term" value="F:proton-transporting ATP synthase activity, rotational mechanism"/>
    <property type="evidence" value="ECO:0007669"/>
    <property type="project" value="UniProtKB-UniRule"/>
</dbReference>
<dbReference type="InterPro" id="IPR038376">
    <property type="entry name" value="ATP_synth_asu_C_sf"/>
</dbReference>
<dbReference type="PROSITE" id="PS00152">
    <property type="entry name" value="ATPASE_ALPHA_BETA"/>
    <property type="match status" value="1"/>
</dbReference>
<evidence type="ECO:0000256" key="14">
    <source>
        <dbReference type="HAMAP-Rule" id="MF_01346"/>
    </source>
</evidence>
<reference evidence="19" key="1">
    <citation type="submission" date="2017-06" db="EMBL/GenBank/DDBJ databases">
        <authorList>
            <person name="Varghese N."/>
            <person name="Submissions S."/>
        </authorList>
    </citation>
    <scope>NUCLEOTIDE SEQUENCE [LARGE SCALE GENOMIC DNA]</scope>
    <source>
        <strain evidence="19">Ca-68</strain>
    </source>
</reference>
<feature type="domain" description="ATPase F1/V1/A1 complex alpha/beta subunit nucleotide-binding" evidence="15">
    <location>
        <begin position="149"/>
        <end position="375"/>
    </location>
</feature>
<dbReference type="GO" id="GO:0045259">
    <property type="term" value="C:proton-transporting ATP synthase complex"/>
    <property type="evidence" value="ECO:0007669"/>
    <property type="project" value="UniProtKB-KW"/>
</dbReference>
<evidence type="ECO:0000256" key="12">
    <source>
        <dbReference type="ARBA" id="ARBA00023310"/>
    </source>
</evidence>
<protein>
    <recommendedName>
        <fullName evidence="14">ATP synthase subunit alpha</fullName>
        <ecNumber evidence="14">7.1.2.2</ecNumber>
    </recommendedName>
    <alternativeName>
        <fullName evidence="14">ATP synthase F1 sector subunit alpha</fullName>
    </alternativeName>
    <alternativeName>
        <fullName evidence="14">F-ATPase subunit alpha</fullName>
    </alternativeName>
</protein>
<dbReference type="GO" id="GO:0005886">
    <property type="term" value="C:plasma membrane"/>
    <property type="evidence" value="ECO:0007669"/>
    <property type="project" value="UniProtKB-SubCell"/>
</dbReference>
<evidence type="ECO:0000256" key="9">
    <source>
        <dbReference type="ARBA" id="ARBA00023065"/>
    </source>
</evidence>
<dbReference type="GO" id="GO:0005524">
    <property type="term" value="F:ATP binding"/>
    <property type="evidence" value="ECO:0007669"/>
    <property type="project" value="UniProtKB-UniRule"/>
</dbReference>
<dbReference type="PIRSF" id="PIRSF039088">
    <property type="entry name" value="F_ATPase_subunit_alpha"/>
    <property type="match status" value="1"/>
</dbReference>
<dbReference type="Proteomes" id="UP000198305">
    <property type="component" value="Unassembled WGS sequence"/>
</dbReference>
<evidence type="ECO:0000256" key="2">
    <source>
        <dbReference type="ARBA" id="ARBA00004170"/>
    </source>
</evidence>
<sequence length="513" mass="55109">MQLSTSEISELIKSRLENFSTSAEARTQGTVISVTDGIVRIHGLSNVMAGEMIEFPGNIYGLALNLERDSVGAVILGDYENITEGDTVKCTGKILEVPVGPELVGRVVNALGQPIDGKGPINAKLSDKIEKVAPGVIARKSVSQPVQTGIKAIDSMVPVGRGQRELIIGDRQTGKTAVAVDAIINQKGQNMTCIYVAIGQKASTIANVVRKLEEHGAMEYTIVVAASASDPAALQFLAPYAGCTMGEYFRDRGQDALIVYDDLTKQAWAYRQISLLLRRPPGREAYPGDVFYIHSRLLERAARVSEEYVEKFTNGEVKGQTGSLTALPIIETAAGDVSAFVPTNVISITDGQIFLETDLFNAGIRPAINAGISVSRVGGAAQTKVIKKLGGGIRLALAQYRELAAFAQFASDLDEVTRKQLDRGRLVTELMKQAQYAPLSTSDMAVTLLAANKGYFDDVPVARALAFESALHSFLKSKYKSNLDKIDSTNDLGGDDEKALEAAIQDFKATNAY</sequence>
<dbReference type="InterPro" id="IPR027417">
    <property type="entry name" value="P-loop_NTPase"/>
</dbReference>
<keyword evidence="11 14" id="KW-0139">CF(1)</keyword>
<dbReference type="Gene3D" id="3.40.50.300">
    <property type="entry name" value="P-loop containing nucleotide triphosphate hydrolases"/>
    <property type="match status" value="1"/>
</dbReference>
<dbReference type="CDD" id="cd01132">
    <property type="entry name" value="F1-ATPase_alpha_CD"/>
    <property type="match status" value="1"/>
</dbReference>
<comment type="subcellular location">
    <subcellularLocation>
        <location evidence="14">Cell membrane</location>
        <topology evidence="14">Peripheral membrane protein</topology>
    </subcellularLocation>
    <subcellularLocation>
        <location evidence="2">Membrane</location>
        <topology evidence="2">Peripheral membrane protein</topology>
    </subcellularLocation>
</comment>
<dbReference type="OrthoDB" id="9803053at2"/>
<evidence type="ECO:0000256" key="11">
    <source>
        <dbReference type="ARBA" id="ARBA00023196"/>
    </source>
</evidence>
<dbReference type="InterPro" id="IPR000793">
    <property type="entry name" value="ATP_synth_asu_C"/>
</dbReference>
<evidence type="ECO:0000259" key="15">
    <source>
        <dbReference type="Pfam" id="PF00006"/>
    </source>
</evidence>
<dbReference type="InterPro" id="IPR000194">
    <property type="entry name" value="ATPase_F1/V1/A1_a/bsu_nucl-bd"/>
</dbReference>
<dbReference type="InterPro" id="IPR004100">
    <property type="entry name" value="ATPase_F1/V1/A1_a/bsu_N"/>
</dbReference>
<keyword evidence="4 14" id="KW-0813">Transport</keyword>
<dbReference type="Gene3D" id="1.20.150.20">
    <property type="entry name" value="ATP synthase alpha/beta chain, C-terminal domain"/>
    <property type="match status" value="1"/>
</dbReference>
<keyword evidence="7 14" id="KW-0067">ATP-binding</keyword>
<dbReference type="FunFam" id="1.20.150.20:FF:000001">
    <property type="entry name" value="ATP synthase subunit alpha"/>
    <property type="match status" value="1"/>
</dbReference>
<keyword evidence="14" id="KW-1003">Cell membrane</keyword>
<comment type="catalytic activity">
    <reaction evidence="14">
        <text>ATP + H2O + 4 H(+)(in) = ADP + phosphate + 5 H(+)(out)</text>
        <dbReference type="Rhea" id="RHEA:57720"/>
        <dbReference type="ChEBI" id="CHEBI:15377"/>
        <dbReference type="ChEBI" id="CHEBI:15378"/>
        <dbReference type="ChEBI" id="CHEBI:30616"/>
        <dbReference type="ChEBI" id="CHEBI:43474"/>
        <dbReference type="ChEBI" id="CHEBI:456216"/>
        <dbReference type="EC" id="7.1.2.2"/>
    </reaction>
</comment>
<dbReference type="HAMAP" id="MF_01346">
    <property type="entry name" value="ATP_synth_alpha_bact"/>
    <property type="match status" value="1"/>
</dbReference>
<dbReference type="EMBL" id="FZOA01000004">
    <property type="protein sequence ID" value="SNR80963.1"/>
    <property type="molecule type" value="Genomic_DNA"/>
</dbReference>
<keyword evidence="6 14" id="KW-0375">Hydrogen ion transport</keyword>
<feature type="domain" description="ATP synthase alpha subunit C-terminal" evidence="16">
    <location>
        <begin position="382"/>
        <end position="507"/>
    </location>
</feature>
<dbReference type="NCBIfam" id="TIGR00962">
    <property type="entry name" value="atpA"/>
    <property type="match status" value="1"/>
</dbReference>
<evidence type="ECO:0000313" key="19">
    <source>
        <dbReference type="Proteomes" id="UP000198305"/>
    </source>
</evidence>
<feature type="binding site" evidence="14">
    <location>
        <begin position="169"/>
        <end position="176"/>
    </location>
    <ligand>
        <name>ATP</name>
        <dbReference type="ChEBI" id="CHEBI:30616"/>
    </ligand>
</feature>
<dbReference type="CDD" id="cd18116">
    <property type="entry name" value="ATP-synt_F1_alpha_N"/>
    <property type="match status" value="1"/>
</dbReference>
<keyword evidence="8 14" id="KW-1278">Translocase</keyword>
<dbReference type="InterPro" id="IPR020003">
    <property type="entry name" value="ATPase_a/bsu_AS"/>
</dbReference>
<evidence type="ECO:0000256" key="6">
    <source>
        <dbReference type="ARBA" id="ARBA00022781"/>
    </source>
</evidence>
<keyword evidence="9 14" id="KW-0406">Ion transport</keyword>
<dbReference type="InterPro" id="IPR023366">
    <property type="entry name" value="ATP_synth_asu-like_sf"/>
</dbReference>
<dbReference type="CDD" id="cd18113">
    <property type="entry name" value="ATP-synt_F1_alpha_C"/>
    <property type="match status" value="1"/>
</dbReference>
<dbReference type="SUPFAM" id="SSF50615">
    <property type="entry name" value="N-terminal domain of alpha and beta subunits of F1 ATP synthase"/>
    <property type="match status" value="1"/>
</dbReference>
<gene>
    <name evidence="14" type="primary">atpA</name>
    <name evidence="18" type="ORF">SAMN05192560_1212</name>
</gene>
<evidence type="ECO:0000256" key="10">
    <source>
        <dbReference type="ARBA" id="ARBA00023136"/>
    </source>
</evidence>
<dbReference type="Gene3D" id="2.40.30.20">
    <property type="match status" value="1"/>
</dbReference>
<evidence type="ECO:0000313" key="18">
    <source>
        <dbReference type="EMBL" id="SNR80963.1"/>
    </source>
</evidence>
<dbReference type="Pfam" id="PF00006">
    <property type="entry name" value="ATP-synt_ab"/>
    <property type="match status" value="1"/>
</dbReference>
<evidence type="ECO:0000256" key="3">
    <source>
        <dbReference type="ARBA" id="ARBA00008936"/>
    </source>
</evidence>
<dbReference type="PANTHER" id="PTHR48082">
    <property type="entry name" value="ATP SYNTHASE SUBUNIT ALPHA, MITOCHONDRIAL"/>
    <property type="match status" value="1"/>
</dbReference>
<dbReference type="GO" id="GO:0043531">
    <property type="term" value="F:ADP binding"/>
    <property type="evidence" value="ECO:0007669"/>
    <property type="project" value="TreeGrafter"/>
</dbReference>
<dbReference type="RefSeq" id="WP_089375322.1">
    <property type="nucleotide sequence ID" value="NZ_FZOA01000004.1"/>
</dbReference>
<keyword evidence="19" id="KW-1185">Reference proteome</keyword>
<dbReference type="EC" id="7.1.2.2" evidence="14"/>
<feature type="domain" description="ATPase F1/V1/A1 complex alpha/beta subunit N-terminal" evidence="17">
    <location>
        <begin position="28"/>
        <end position="92"/>
    </location>
</feature>
<dbReference type="SUPFAM" id="SSF52540">
    <property type="entry name" value="P-loop containing nucleoside triphosphate hydrolases"/>
    <property type="match status" value="1"/>
</dbReference>
<dbReference type="SUPFAM" id="SSF47917">
    <property type="entry name" value="C-terminal domain of alpha and beta subunits of F1 ATP synthase"/>
    <property type="match status" value="1"/>
</dbReference>
<evidence type="ECO:0000259" key="17">
    <source>
        <dbReference type="Pfam" id="PF02874"/>
    </source>
</evidence>
<evidence type="ECO:0000256" key="13">
    <source>
        <dbReference type="ARBA" id="ARBA00026013"/>
    </source>
</evidence>
<dbReference type="Pfam" id="PF02874">
    <property type="entry name" value="ATP-synt_ab_N"/>
    <property type="match status" value="1"/>
</dbReference>
<dbReference type="FunFam" id="3.40.50.300:FF:000002">
    <property type="entry name" value="ATP synthase subunit alpha"/>
    <property type="match status" value="1"/>
</dbReference>
<dbReference type="InterPro" id="IPR033732">
    <property type="entry name" value="ATP_synth_F1_a_nt-bd_dom"/>
</dbReference>
<organism evidence="18 19">
    <name type="scientific">Methylobacillus rhizosphaerae</name>
    <dbReference type="NCBI Taxonomy" id="551994"/>
    <lineage>
        <taxon>Bacteria</taxon>
        <taxon>Pseudomonadati</taxon>
        <taxon>Pseudomonadota</taxon>
        <taxon>Betaproteobacteria</taxon>
        <taxon>Nitrosomonadales</taxon>
        <taxon>Methylophilaceae</taxon>
        <taxon>Methylobacillus</taxon>
    </lineage>
</organism>
<keyword evidence="10 14" id="KW-0472">Membrane</keyword>
<evidence type="ECO:0000256" key="4">
    <source>
        <dbReference type="ARBA" id="ARBA00022448"/>
    </source>
</evidence>
<dbReference type="Pfam" id="PF00306">
    <property type="entry name" value="ATP-synt_ab_C"/>
    <property type="match status" value="1"/>
</dbReference>
<evidence type="ECO:0000256" key="5">
    <source>
        <dbReference type="ARBA" id="ARBA00022741"/>
    </source>
</evidence>
<keyword evidence="12 14" id="KW-0066">ATP synthesis</keyword>
<dbReference type="FunFam" id="2.40.30.20:FF:000001">
    <property type="entry name" value="ATP synthase subunit alpha"/>
    <property type="match status" value="1"/>
</dbReference>
<evidence type="ECO:0000256" key="8">
    <source>
        <dbReference type="ARBA" id="ARBA00022967"/>
    </source>
</evidence>
<dbReference type="InterPro" id="IPR005294">
    <property type="entry name" value="ATP_synth_F1_asu"/>
</dbReference>
<evidence type="ECO:0000256" key="1">
    <source>
        <dbReference type="ARBA" id="ARBA00003784"/>
    </source>
</evidence>
<accession>A0A238ZDX0</accession>
<dbReference type="NCBIfam" id="NF009884">
    <property type="entry name" value="PRK13343.1"/>
    <property type="match status" value="1"/>
</dbReference>
<dbReference type="AlphaFoldDB" id="A0A238ZDX0"/>
<dbReference type="InterPro" id="IPR036121">
    <property type="entry name" value="ATPase_F1/V1/A1_a/bsu_N_sf"/>
</dbReference>